<reference evidence="2 3" key="1">
    <citation type="submission" date="2016-08" db="EMBL/GenBank/DDBJ databases">
        <title>Whole genome shotgun sequence of Pichia membranifaciens KS47-1.</title>
        <authorList>
            <person name="Konishi M."/>
            <person name="Ishida M."/>
            <person name="Arakawa T."/>
            <person name="Kato Y."/>
            <person name="Horiuchi J."/>
        </authorList>
    </citation>
    <scope>NUCLEOTIDE SEQUENCE [LARGE SCALE GENOMIC DNA]</scope>
    <source>
        <strain evidence="2 3">KS47-1</strain>
    </source>
</reference>
<accession>A0A1Q2YJY9</accession>
<protein>
    <recommendedName>
        <fullName evidence="1">NAA35-like N-terminal domain-containing protein</fullName>
    </recommendedName>
</protein>
<evidence type="ECO:0000313" key="3">
    <source>
        <dbReference type="Proteomes" id="UP000186136"/>
    </source>
</evidence>
<dbReference type="Pfam" id="PF04112">
    <property type="entry name" value="Mak10"/>
    <property type="match status" value="1"/>
</dbReference>
<dbReference type="EMBL" id="BDGI01000132">
    <property type="protein sequence ID" value="GAV29683.1"/>
    <property type="molecule type" value="Genomic_DNA"/>
</dbReference>
<comment type="caution">
    <text evidence="2">The sequence shown here is derived from an EMBL/GenBank/DDBJ whole genome shotgun (WGS) entry which is preliminary data.</text>
</comment>
<feature type="domain" description="NAA35-like N-terminal" evidence="1">
    <location>
        <begin position="36"/>
        <end position="185"/>
    </location>
</feature>
<dbReference type="PANTHER" id="PTHR21373">
    <property type="entry name" value="GLUCOSE REPRESSIBLE PROTEIN MAK10"/>
    <property type="match status" value="1"/>
</dbReference>
<proteinExistence type="predicted"/>
<dbReference type="InterPro" id="IPR057983">
    <property type="entry name" value="NAA35-like_N"/>
</dbReference>
<evidence type="ECO:0000259" key="1">
    <source>
        <dbReference type="Pfam" id="PF04112"/>
    </source>
</evidence>
<dbReference type="PANTHER" id="PTHR21373:SF0">
    <property type="entry name" value="N-ALPHA-ACETYLTRANSFERASE 35, NATC AUXILIARY SUBUNIT"/>
    <property type="match status" value="1"/>
</dbReference>
<dbReference type="InterPro" id="IPR007244">
    <property type="entry name" value="Naa35_N"/>
</dbReference>
<dbReference type="AlphaFoldDB" id="A0A1Q2YJY9"/>
<evidence type="ECO:0000313" key="2">
    <source>
        <dbReference type="EMBL" id="GAV29683.1"/>
    </source>
</evidence>
<keyword evidence="3" id="KW-1185">Reference proteome</keyword>
<dbReference type="GO" id="GO:0031417">
    <property type="term" value="C:NatC complex"/>
    <property type="evidence" value="ECO:0007669"/>
    <property type="project" value="InterPro"/>
</dbReference>
<organism evidence="2 3">
    <name type="scientific">Pichia membranifaciens</name>
    <dbReference type="NCBI Taxonomy" id="4926"/>
    <lineage>
        <taxon>Eukaryota</taxon>
        <taxon>Fungi</taxon>
        <taxon>Dikarya</taxon>
        <taxon>Ascomycota</taxon>
        <taxon>Saccharomycotina</taxon>
        <taxon>Pichiomycetes</taxon>
        <taxon>Pichiales</taxon>
        <taxon>Pichiaceae</taxon>
        <taxon>Pichia</taxon>
    </lineage>
</organism>
<name>A0A1Q2YJY9_9ASCO</name>
<gene>
    <name evidence="2" type="ORF">PMKS-003185</name>
</gene>
<dbReference type="OrthoDB" id="269405at2759"/>
<dbReference type="Proteomes" id="UP000186136">
    <property type="component" value="Unassembled WGS sequence"/>
</dbReference>
<sequence length="746" mass="87523">MADLIPSLESFKISNQKLRDVTDEFFKVTSTIEYSKIVKSNNFSLLHGTHALELLNPRLDTFLLQKSEYCIEKDLDLIEATSIISTQLKCLTCWLGQNVGVPNSLLSSEYISRILESYTRFGNFESIPMRDDSWRTVVFKFSILMISTAKFILNLALKSQIYEDEDINTNTMNLNWFFELSNNDIFKLTLISNKTWTSLKSQISTPEDVKYFHFIKESFQILQTLSSLDSIFQWEIPLFSVDQKHQDFHIKFSNKLTQMEKIVEKLNGIDLIDMDSIQPPVGSFNSNAQIKFDNQSPPKELLLLQTSWNDCTLNLTQLFNDLIDVMIVLKSKNIIEFVEWLKYLESKRNNTDSNEINGLHIIARIVFYSLMNNNQTSDANLVFNIKNLTFKDLFWTYLKDFSLKNSRIDNEMNSNKRNKNAAVLEQVDYYLDAISLFWKESVMLPTLNPSRQRQFKCKELKYWNMRQSESGSLEDYFINLNFYRANEKVYPLTFTIIFFKLKSISEVILKSIELNLFKDVREYLSVYYQLILISSQLNQQINDLILMANANNNNDSVVYLSFLKNENSLIYQLSIMKAKQFEILSFLGFNILPRNLIQTPMLTPELLYKLQWKQFHNITDPEMLSFKEVQDRLHQSKTLISDVNDFEKVLTQEMNGLVNEFTKSTSLCNALIDKMRWFKELKDVKTLKFNNLLEELTKTKLDTEELLQFVKKSNNDRDTLRKDYMVNILRLGRYSCFPGVKLNKKN</sequence>